<accession>A0A967E5S5</accession>
<evidence type="ECO:0000313" key="7">
    <source>
        <dbReference type="EMBL" id="NGZ89001.1"/>
    </source>
</evidence>
<dbReference type="InterPro" id="IPR010432">
    <property type="entry name" value="RDD"/>
</dbReference>
<feature type="transmembrane region" description="Helical" evidence="5">
    <location>
        <begin position="53"/>
        <end position="72"/>
    </location>
</feature>
<dbReference type="Pfam" id="PF06271">
    <property type="entry name" value="RDD"/>
    <property type="match status" value="1"/>
</dbReference>
<reference evidence="7" key="1">
    <citation type="submission" date="2020-03" db="EMBL/GenBank/DDBJ databases">
        <title>Psychroflexus Maritimus sp. nov., isolate from marine sediment.</title>
        <authorList>
            <person name="Zhong Y.-L."/>
        </authorList>
    </citation>
    <scope>NUCLEOTIDE SEQUENCE</scope>
    <source>
        <strain evidence="7">C1</strain>
    </source>
</reference>
<evidence type="ECO:0000256" key="5">
    <source>
        <dbReference type="SAM" id="Phobius"/>
    </source>
</evidence>
<feature type="transmembrane region" description="Helical" evidence="5">
    <location>
        <begin position="25"/>
        <end position="46"/>
    </location>
</feature>
<evidence type="ECO:0000259" key="6">
    <source>
        <dbReference type="Pfam" id="PF06271"/>
    </source>
</evidence>
<proteinExistence type="predicted"/>
<feature type="transmembrane region" description="Helical" evidence="5">
    <location>
        <begin position="108"/>
        <end position="129"/>
    </location>
</feature>
<evidence type="ECO:0000256" key="1">
    <source>
        <dbReference type="ARBA" id="ARBA00004141"/>
    </source>
</evidence>
<evidence type="ECO:0000256" key="3">
    <source>
        <dbReference type="ARBA" id="ARBA00022989"/>
    </source>
</evidence>
<keyword evidence="8" id="KW-1185">Reference proteome</keyword>
<dbReference type="PANTHER" id="PTHR38480">
    <property type="entry name" value="SLR0254 PROTEIN"/>
    <property type="match status" value="1"/>
</dbReference>
<feature type="domain" description="RDD" evidence="6">
    <location>
        <begin position="19"/>
        <end position="142"/>
    </location>
</feature>
<dbReference type="RefSeq" id="WP_166399270.1">
    <property type="nucleotide sequence ID" value="NZ_JAANAS010000013.1"/>
</dbReference>
<sequence length="235" mass="26832">MNNFSIETSQNVSILQKPAYLTDRIFAYLIDALIMGVYIFGVFFIVTGVSSTTFSMSLTVVLLLPVMLYHLLFELFNNGQSPGKNALQIRVIKEDGSAPSLGDYLMRWILRLLEITSLSGVIAILSIVFTNKSQRLGDLAAKTIVVSEKREIKQNLFFDIPVDYQPTFEQVIIFTDQDIQRIKNVYLSAKKNSNQFLLAQLQQKIIEKLRIETSLSPNQFILLVLKDYYFITKNQ</sequence>
<evidence type="ECO:0000256" key="2">
    <source>
        <dbReference type="ARBA" id="ARBA00022692"/>
    </source>
</evidence>
<name>A0A967E5S5_9FLAO</name>
<keyword evidence="3 5" id="KW-1133">Transmembrane helix</keyword>
<evidence type="ECO:0000313" key="8">
    <source>
        <dbReference type="Proteomes" id="UP000643701"/>
    </source>
</evidence>
<comment type="caution">
    <text evidence="7">The sequence shown here is derived from an EMBL/GenBank/DDBJ whole genome shotgun (WGS) entry which is preliminary data.</text>
</comment>
<organism evidence="7 8">
    <name type="scientific">Psychroflexus maritimus</name>
    <dbReference type="NCBI Taxonomy" id="2714865"/>
    <lineage>
        <taxon>Bacteria</taxon>
        <taxon>Pseudomonadati</taxon>
        <taxon>Bacteroidota</taxon>
        <taxon>Flavobacteriia</taxon>
        <taxon>Flavobacteriales</taxon>
        <taxon>Flavobacteriaceae</taxon>
        <taxon>Psychroflexus</taxon>
    </lineage>
</organism>
<protein>
    <submittedName>
        <fullName evidence="7">RDD family protein</fullName>
    </submittedName>
</protein>
<dbReference type="EMBL" id="JAANAS010000013">
    <property type="protein sequence ID" value="NGZ89001.1"/>
    <property type="molecule type" value="Genomic_DNA"/>
</dbReference>
<keyword evidence="4 5" id="KW-0472">Membrane</keyword>
<keyword evidence="2 5" id="KW-0812">Transmembrane</keyword>
<dbReference type="AlphaFoldDB" id="A0A967E5S5"/>
<evidence type="ECO:0000256" key="4">
    <source>
        <dbReference type="ARBA" id="ARBA00023136"/>
    </source>
</evidence>
<dbReference type="GO" id="GO:0016020">
    <property type="term" value="C:membrane"/>
    <property type="evidence" value="ECO:0007669"/>
    <property type="project" value="UniProtKB-SubCell"/>
</dbReference>
<gene>
    <name evidence="7" type="ORF">G7034_01895</name>
</gene>
<dbReference type="PANTHER" id="PTHR38480:SF1">
    <property type="entry name" value="SLR0254 PROTEIN"/>
    <property type="match status" value="1"/>
</dbReference>
<comment type="subcellular location">
    <subcellularLocation>
        <location evidence="1">Membrane</location>
        <topology evidence="1">Multi-pass membrane protein</topology>
    </subcellularLocation>
</comment>
<dbReference type="Proteomes" id="UP000643701">
    <property type="component" value="Unassembled WGS sequence"/>
</dbReference>